<organism evidence="1 2">
    <name type="scientific">Rhizophagus irregularis (strain DAOM 181602 / DAOM 197198 / MUCL 43194)</name>
    <name type="common">Arbuscular mycorrhizal fungus</name>
    <name type="synonym">Glomus intraradices</name>
    <dbReference type="NCBI Taxonomy" id="747089"/>
    <lineage>
        <taxon>Eukaryota</taxon>
        <taxon>Fungi</taxon>
        <taxon>Fungi incertae sedis</taxon>
        <taxon>Mucoromycota</taxon>
        <taxon>Glomeromycotina</taxon>
        <taxon>Glomeromycetes</taxon>
        <taxon>Glomerales</taxon>
        <taxon>Glomeraceae</taxon>
        <taxon>Rhizophagus</taxon>
    </lineage>
</organism>
<comment type="caution">
    <text evidence="1">The sequence shown here is derived from an EMBL/GenBank/DDBJ whole genome shotgun (WGS) entry which is preliminary data.</text>
</comment>
<dbReference type="Proteomes" id="UP000018888">
    <property type="component" value="Unassembled WGS sequence"/>
</dbReference>
<reference evidence="1 2" key="1">
    <citation type="journal article" date="2013" name="Proc. Natl. Acad. Sci. U.S.A.">
        <title>Genome of an arbuscular mycorrhizal fungus provides insight into the oldest plant symbiosis.</title>
        <authorList>
            <person name="Tisserant E."/>
            <person name="Malbreil M."/>
            <person name="Kuo A."/>
            <person name="Kohler A."/>
            <person name="Symeonidi A."/>
            <person name="Balestrini R."/>
            <person name="Charron P."/>
            <person name="Duensing N."/>
            <person name="Frei Dit Frey N."/>
            <person name="Gianinazzi-Pearson V."/>
            <person name="Gilbert L.B."/>
            <person name="Handa Y."/>
            <person name="Herr J.R."/>
            <person name="Hijri M."/>
            <person name="Koul R."/>
            <person name="Kawaguchi M."/>
            <person name="Krajinski F."/>
            <person name="Lammers P.J."/>
            <person name="Masclaux F.G."/>
            <person name="Murat C."/>
            <person name="Morin E."/>
            <person name="Ndikumana S."/>
            <person name="Pagni M."/>
            <person name="Petitpierre D."/>
            <person name="Requena N."/>
            <person name="Rosikiewicz P."/>
            <person name="Riley R."/>
            <person name="Saito K."/>
            <person name="San Clemente H."/>
            <person name="Shapiro H."/>
            <person name="van Tuinen D."/>
            <person name="Becard G."/>
            <person name="Bonfante P."/>
            <person name="Paszkowski U."/>
            <person name="Shachar-Hill Y.Y."/>
            <person name="Tuskan G.A."/>
            <person name="Young P.W."/>
            <person name="Sanders I.R."/>
            <person name="Henrissat B."/>
            <person name="Rensing S.A."/>
            <person name="Grigoriev I.V."/>
            <person name="Corradi N."/>
            <person name="Roux C."/>
            <person name="Martin F."/>
        </authorList>
    </citation>
    <scope>NUCLEOTIDE SEQUENCE [LARGE SCALE GENOMIC DNA]</scope>
    <source>
        <strain evidence="1 2">DAOM 197198</strain>
    </source>
</reference>
<sequence length="577" mass="68630">MTTPYLSDDCIYYILKYLQTYHSSLFNCILVNRFWCRAAIPLLYANPFIRKNKNVILTFILSFNRTEILQLKNQLKLIRNMNIKDEYNPLFEYPKYLKYYNYYGIDSTIFEWFKGPSNFSYNQNHKNYKNFCSIFHQSILNNCNNIEQFNIDYHSFIKSNPNFIIPITNLTKLNSLTLINLENFDQEIEKDFLNNSSNNCLNLKKLDQEIEKEDFLNNSSNNCLNLKKLDQDIEKDFLNNSSNHFLNLEKLDQEIEKDFLNNLSNHCLNLKKLEIFLRFDVSSIIRKNLFKIIQNQYNLKEFKISSLCLLDNNLISSLEFQKNSLVHIEFSNIDFRNISFKNFINLYNLEYLKFVSCKDINPLDRYEILKFATFKLKKLEFKMNVWDVTIEPTIIKYLGSSLQSLLIGESSMIIPMIENILIYCLNLITLEIEILYFKNIDLLVFQYFKNLEIKKLIIDSYGGDGRINDIFINLAINLSIDVKEFSFLHYSRCNQLLFKSFLENCHNHLEKICLNFSLGYNFIDSEFLTVILNYIEKSNNSLKFLNFISAKRILNEEELRLLTEIKAKGIRIVIEFY</sequence>
<dbReference type="EMBL" id="AUPC02000109">
    <property type="protein sequence ID" value="POG71284.1"/>
    <property type="molecule type" value="Genomic_DNA"/>
</dbReference>
<reference evidence="1 2" key="2">
    <citation type="journal article" date="2018" name="New Phytol.">
        <title>High intraspecific genome diversity in the model arbuscular mycorrhizal symbiont Rhizophagus irregularis.</title>
        <authorList>
            <person name="Chen E.C.H."/>
            <person name="Morin E."/>
            <person name="Beaudet D."/>
            <person name="Noel J."/>
            <person name="Yildirir G."/>
            <person name="Ndikumana S."/>
            <person name="Charron P."/>
            <person name="St-Onge C."/>
            <person name="Giorgi J."/>
            <person name="Kruger M."/>
            <person name="Marton T."/>
            <person name="Ropars J."/>
            <person name="Grigoriev I.V."/>
            <person name="Hainaut M."/>
            <person name="Henrissat B."/>
            <person name="Roux C."/>
            <person name="Martin F."/>
            <person name="Corradi N."/>
        </authorList>
    </citation>
    <scope>NUCLEOTIDE SEQUENCE [LARGE SCALE GENOMIC DNA]</scope>
    <source>
        <strain evidence="1 2">DAOM 197198</strain>
    </source>
</reference>
<dbReference type="SUPFAM" id="SSF52047">
    <property type="entry name" value="RNI-like"/>
    <property type="match status" value="1"/>
</dbReference>
<name>A0A2H5S542_RHIID</name>
<protein>
    <recommendedName>
        <fullName evidence="3">F-box domain-containing protein</fullName>
    </recommendedName>
</protein>
<dbReference type="STRING" id="747089.A0A2H5S542"/>
<dbReference type="VEuPathDB" id="FungiDB:RhiirFUN_018719"/>
<keyword evidence="2" id="KW-1185">Reference proteome</keyword>
<dbReference type="AlphaFoldDB" id="A0A2H5S542"/>
<evidence type="ECO:0008006" key="3">
    <source>
        <dbReference type="Google" id="ProtNLM"/>
    </source>
</evidence>
<proteinExistence type="predicted"/>
<evidence type="ECO:0000313" key="2">
    <source>
        <dbReference type="Proteomes" id="UP000018888"/>
    </source>
</evidence>
<gene>
    <name evidence="1" type="ORF">GLOIN_2v1774869</name>
</gene>
<evidence type="ECO:0000313" key="1">
    <source>
        <dbReference type="EMBL" id="POG71284.1"/>
    </source>
</evidence>
<accession>A0A2H5S542</accession>